<dbReference type="Pfam" id="PF01075">
    <property type="entry name" value="Glyco_transf_9"/>
    <property type="match status" value="1"/>
</dbReference>
<dbReference type="GO" id="GO:0009244">
    <property type="term" value="P:lipopolysaccharide core region biosynthetic process"/>
    <property type="evidence" value="ECO:0007669"/>
    <property type="project" value="TreeGrafter"/>
</dbReference>
<dbReference type="GO" id="GO:0005829">
    <property type="term" value="C:cytosol"/>
    <property type="evidence" value="ECO:0007669"/>
    <property type="project" value="TreeGrafter"/>
</dbReference>
<dbReference type="InterPro" id="IPR051199">
    <property type="entry name" value="LPS_LOS_Heptosyltrfase"/>
</dbReference>
<dbReference type="GO" id="GO:0008713">
    <property type="term" value="F:ADP-heptose-lipopolysaccharide heptosyltransferase activity"/>
    <property type="evidence" value="ECO:0007669"/>
    <property type="project" value="TreeGrafter"/>
</dbReference>
<accession>B8CVK9</accession>
<proteinExistence type="predicted"/>
<evidence type="ECO:0000256" key="2">
    <source>
        <dbReference type="ARBA" id="ARBA00022679"/>
    </source>
</evidence>
<dbReference type="KEGG" id="swp:swp_5071"/>
<name>B8CVK9_SHEPW</name>
<dbReference type="AlphaFoldDB" id="B8CVK9"/>
<reference evidence="3 4" key="1">
    <citation type="journal article" date="2008" name="PLoS ONE">
        <title>Environmental adaptation: genomic analysis of the piezotolerant and psychrotolerant deep-sea iron reducing bacterium Shewanella piezotolerans WP3.</title>
        <authorList>
            <person name="Wang F."/>
            <person name="Wang J."/>
            <person name="Jian H."/>
            <person name="Zhang B."/>
            <person name="Li S."/>
            <person name="Wang F."/>
            <person name="Zeng X."/>
            <person name="Gao L."/>
            <person name="Bartlett D.H."/>
            <person name="Yu J."/>
            <person name="Hu S."/>
            <person name="Xiao X."/>
        </authorList>
    </citation>
    <scope>NUCLEOTIDE SEQUENCE [LARGE SCALE GENOMIC DNA]</scope>
    <source>
        <strain evidence="4">WP3 / JCM 13877</strain>
    </source>
</reference>
<dbReference type="CAZy" id="GT9">
    <property type="family name" value="Glycosyltransferase Family 9"/>
</dbReference>
<dbReference type="eggNOG" id="COG0859">
    <property type="taxonomic scope" value="Bacteria"/>
</dbReference>
<dbReference type="Proteomes" id="UP000000753">
    <property type="component" value="Chromosome"/>
</dbReference>
<sequence length="359" mass="40222">MSSYGQTCITNFILLRFPSMKRILIVRVDKLGDFCHSLPAISLLKRSMPDAQIDVIVSPLIHSLACQFDCIDNLLIYKKDDPNLVELIKAKGYDAAIVMHSHKDMTKVIKAAGIPYRLGQRRKWFQYLYTHRAPLNRSACLKPEWRYCTDHIEYFLCQQYIPPADIKWRLWDVSEERAQWQQFYGKTANEKLIFIHPGSGGSEGSLSPAQFATMADVIAKESGVEVKFIVTFGPTEEPLAASVVELITADGHDALMAKPIKDIGEFSRSLVAADMMIAGSTGPLHVASLHNAITVGFYPHGSRDDKIRWQTLSDDYKRLSFSPPMGERTGEDLSLIDAKYVGSQAALKLKSLNPLSINI</sequence>
<keyword evidence="1" id="KW-0328">Glycosyltransferase</keyword>
<dbReference type="STRING" id="225849.swp_5071"/>
<protein>
    <submittedName>
        <fullName evidence="3">Heptosyltransferase-like protein</fullName>
    </submittedName>
</protein>
<dbReference type="EMBL" id="CP000472">
    <property type="protein sequence ID" value="ACJ31685.1"/>
    <property type="molecule type" value="Genomic_DNA"/>
</dbReference>
<keyword evidence="4" id="KW-1185">Reference proteome</keyword>
<organism evidence="3 4">
    <name type="scientific">Shewanella piezotolerans (strain WP3 / JCM 13877)</name>
    <dbReference type="NCBI Taxonomy" id="225849"/>
    <lineage>
        <taxon>Bacteria</taxon>
        <taxon>Pseudomonadati</taxon>
        <taxon>Pseudomonadota</taxon>
        <taxon>Gammaproteobacteria</taxon>
        <taxon>Alteromonadales</taxon>
        <taxon>Shewanellaceae</taxon>
        <taxon>Shewanella</taxon>
    </lineage>
</organism>
<dbReference type="PANTHER" id="PTHR30160:SF15">
    <property type="entry name" value="GLYCOSYLTRANSFERASE HI_0523-RELATED"/>
    <property type="match status" value="1"/>
</dbReference>
<dbReference type="SUPFAM" id="SSF53756">
    <property type="entry name" value="UDP-Glycosyltransferase/glycogen phosphorylase"/>
    <property type="match status" value="1"/>
</dbReference>
<dbReference type="HOGENOM" id="CLU_038371_1_0_6"/>
<dbReference type="PANTHER" id="PTHR30160">
    <property type="entry name" value="TETRAACYLDISACCHARIDE 4'-KINASE-RELATED"/>
    <property type="match status" value="1"/>
</dbReference>
<dbReference type="Gene3D" id="3.40.50.2000">
    <property type="entry name" value="Glycogen Phosphorylase B"/>
    <property type="match status" value="2"/>
</dbReference>
<evidence type="ECO:0000313" key="3">
    <source>
        <dbReference type="EMBL" id="ACJ31685.1"/>
    </source>
</evidence>
<dbReference type="InterPro" id="IPR002201">
    <property type="entry name" value="Glyco_trans_9"/>
</dbReference>
<evidence type="ECO:0000313" key="4">
    <source>
        <dbReference type="Proteomes" id="UP000000753"/>
    </source>
</evidence>
<gene>
    <name evidence="3" type="ordered locus">swp_5071</name>
</gene>
<dbReference type="CDD" id="cd03789">
    <property type="entry name" value="GT9_LPS_heptosyltransferase"/>
    <property type="match status" value="1"/>
</dbReference>
<evidence type="ECO:0000256" key="1">
    <source>
        <dbReference type="ARBA" id="ARBA00022676"/>
    </source>
</evidence>
<keyword evidence="2" id="KW-0808">Transferase</keyword>